<dbReference type="CDD" id="cd08249">
    <property type="entry name" value="enoyl_reductase_like"/>
    <property type="match status" value="1"/>
</dbReference>
<evidence type="ECO:0000313" key="3">
    <source>
        <dbReference type="EMBL" id="KIL54224.1"/>
    </source>
</evidence>
<dbReference type="PANTHER" id="PTHR45348">
    <property type="entry name" value="HYPOTHETICAL OXIDOREDUCTASE (EUROFUNG)"/>
    <property type="match status" value="1"/>
</dbReference>
<dbReference type="EMBL" id="KN818888">
    <property type="protein sequence ID" value="KIL54194.1"/>
    <property type="molecule type" value="Genomic_DNA"/>
</dbReference>
<dbReference type="SUPFAM" id="SSF50129">
    <property type="entry name" value="GroES-like"/>
    <property type="match status" value="1"/>
</dbReference>
<dbReference type="InterPro" id="IPR011032">
    <property type="entry name" value="GroES-like_sf"/>
</dbReference>
<dbReference type="InterPro" id="IPR013149">
    <property type="entry name" value="ADH-like_C"/>
</dbReference>
<sequence length="350" mass="37599">MAQQQALLLEVKFGDLTVRTIDVPKPGAGEVLVKIQSAALNPMDWKVHKHGVFVDKVPTVFGWDIAGDVVQIGEGLESAGFAVGDRVFFQGTRTDETRGFQQYTIAKSPLIGKIPHNLTYDDASTLPVAAFTAFVALFQKSPEGFGLPNTLFDNEGGRGDKLVGQTIVVLGGSSQVGQFFLQYAKLVGFSSIITTASLKHADYLKSLGATHVIDRNASLDAFSSQVSEISSTGFKYVIDTISSPETQQFGYDLLSVDGELVIVLPGQEAIKNKVEGKKVHSFSAFATLPQHRELANAFFENIPSLFAKGTLKTTPVEVLPNGLAGITGGLKRLENNQVSGVKLVARPQET</sequence>
<accession>A0A0C2SJU4</accession>
<dbReference type="SMART" id="SM00829">
    <property type="entry name" value="PKS_ER"/>
    <property type="match status" value="1"/>
</dbReference>
<dbReference type="InterPro" id="IPR036291">
    <property type="entry name" value="NAD(P)-bd_dom_sf"/>
</dbReference>
<dbReference type="InterPro" id="IPR047122">
    <property type="entry name" value="Trans-enoyl_RdTase-like"/>
</dbReference>
<protein>
    <recommendedName>
        <fullName evidence="1">Enoyl reductase (ER) domain-containing protein</fullName>
    </recommendedName>
</protein>
<dbReference type="SUPFAM" id="SSF51735">
    <property type="entry name" value="NAD(P)-binding Rossmann-fold domains"/>
    <property type="match status" value="1"/>
</dbReference>
<feature type="domain" description="Enoyl reductase (ER)" evidence="1">
    <location>
        <begin position="14"/>
        <end position="345"/>
    </location>
</feature>
<dbReference type="InterPro" id="IPR020843">
    <property type="entry name" value="ER"/>
</dbReference>
<proteinExistence type="predicted"/>
<reference evidence="2 4" key="1">
    <citation type="submission" date="2014-04" db="EMBL/GenBank/DDBJ databases">
        <title>Evolutionary Origins and Diversification of the Mycorrhizal Mutualists.</title>
        <authorList>
            <consortium name="DOE Joint Genome Institute"/>
            <consortium name="Mycorrhizal Genomics Consortium"/>
            <person name="Kohler A."/>
            <person name="Kuo A."/>
            <person name="Nagy L.G."/>
            <person name="Floudas D."/>
            <person name="Copeland A."/>
            <person name="Barry K.W."/>
            <person name="Cichocki N."/>
            <person name="Veneault-Fourrey C."/>
            <person name="LaButti K."/>
            <person name="Lindquist E.A."/>
            <person name="Lipzen A."/>
            <person name="Lundell T."/>
            <person name="Morin E."/>
            <person name="Murat C."/>
            <person name="Riley R."/>
            <person name="Ohm R."/>
            <person name="Sun H."/>
            <person name="Tunlid A."/>
            <person name="Henrissat B."/>
            <person name="Grigoriev I.V."/>
            <person name="Hibbett D.S."/>
            <person name="Martin F."/>
        </authorList>
    </citation>
    <scope>NUCLEOTIDE SEQUENCE [LARGE SCALE GENOMIC DNA]</scope>
    <source>
        <strain evidence="2 4">Koide BX008</strain>
    </source>
</reference>
<dbReference type="EMBL" id="KN818874">
    <property type="protein sequence ID" value="KIL54224.1"/>
    <property type="molecule type" value="Genomic_DNA"/>
</dbReference>
<dbReference type="PANTHER" id="PTHR45348:SF2">
    <property type="entry name" value="ZINC-TYPE ALCOHOL DEHYDROGENASE-LIKE PROTEIN C2E1P3.01"/>
    <property type="match status" value="1"/>
</dbReference>
<dbReference type="HOGENOM" id="CLU_026673_16_5_1"/>
<name>A0A0C2SJU4_AMAMK</name>
<dbReference type="FunCoup" id="A0A0C2SJU4">
    <property type="interactions" value="9"/>
</dbReference>
<dbReference type="Gene3D" id="3.90.180.10">
    <property type="entry name" value="Medium-chain alcohol dehydrogenases, catalytic domain"/>
    <property type="match status" value="1"/>
</dbReference>
<dbReference type="STRING" id="946122.A0A0C2SJU4"/>
<dbReference type="InterPro" id="IPR013154">
    <property type="entry name" value="ADH-like_N"/>
</dbReference>
<dbReference type="AlphaFoldDB" id="A0A0C2SJU4"/>
<evidence type="ECO:0000259" key="1">
    <source>
        <dbReference type="SMART" id="SM00829"/>
    </source>
</evidence>
<dbReference type="Proteomes" id="UP000054549">
    <property type="component" value="Unassembled WGS sequence"/>
</dbReference>
<dbReference type="GO" id="GO:0016651">
    <property type="term" value="F:oxidoreductase activity, acting on NAD(P)H"/>
    <property type="evidence" value="ECO:0007669"/>
    <property type="project" value="InterPro"/>
</dbReference>
<keyword evidence="4" id="KW-1185">Reference proteome</keyword>
<dbReference type="OrthoDB" id="3233595at2759"/>
<evidence type="ECO:0000313" key="2">
    <source>
        <dbReference type="EMBL" id="KIL54194.1"/>
    </source>
</evidence>
<dbReference type="Gene3D" id="3.40.50.720">
    <property type="entry name" value="NAD(P)-binding Rossmann-like Domain"/>
    <property type="match status" value="1"/>
</dbReference>
<dbReference type="Pfam" id="PF08240">
    <property type="entry name" value="ADH_N"/>
    <property type="match status" value="1"/>
</dbReference>
<dbReference type="Pfam" id="PF00107">
    <property type="entry name" value="ADH_zinc_N"/>
    <property type="match status" value="1"/>
</dbReference>
<evidence type="ECO:0000313" key="4">
    <source>
        <dbReference type="Proteomes" id="UP000054549"/>
    </source>
</evidence>
<organism evidence="2 4">
    <name type="scientific">Amanita muscaria (strain Koide BX008)</name>
    <dbReference type="NCBI Taxonomy" id="946122"/>
    <lineage>
        <taxon>Eukaryota</taxon>
        <taxon>Fungi</taxon>
        <taxon>Dikarya</taxon>
        <taxon>Basidiomycota</taxon>
        <taxon>Agaricomycotina</taxon>
        <taxon>Agaricomycetes</taxon>
        <taxon>Agaricomycetidae</taxon>
        <taxon>Agaricales</taxon>
        <taxon>Pluteineae</taxon>
        <taxon>Amanitaceae</taxon>
        <taxon>Amanita</taxon>
    </lineage>
</organism>
<gene>
    <name evidence="2" type="ORF">M378DRAFT_19137</name>
    <name evidence="3" type="ORF">M378DRAFT_28787</name>
</gene>